<dbReference type="GO" id="GO:0003677">
    <property type="term" value="F:DNA binding"/>
    <property type="evidence" value="ECO:0007669"/>
    <property type="project" value="UniProtKB-KW"/>
</dbReference>
<dbReference type="EMBL" id="CAEZXL010000087">
    <property type="protein sequence ID" value="CAB4687597.1"/>
    <property type="molecule type" value="Genomic_DNA"/>
</dbReference>
<dbReference type="CDD" id="cd17535">
    <property type="entry name" value="REC_NarL-like"/>
    <property type="match status" value="1"/>
</dbReference>
<organism evidence="6">
    <name type="scientific">freshwater metagenome</name>
    <dbReference type="NCBI Taxonomy" id="449393"/>
    <lineage>
        <taxon>unclassified sequences</taxon>
        <taxon>metagenomes</taxon>
        <taxon>ecological metagenomes</taxon>
    </lineage>
</organism>
<dbReference type="SUPFAM" id="SSF46894">
    <property type="entry name" value="C-terminal effector domain of the bipartite response regulators"/>
    <property type="match status" value="1"/>
</dbReference>
<dbReference type="GO" id="GO:0006355">
    <property type="term" value="P:regulation of DNA-templated transcription"/>
    <property type="evidence" value="ECO:0007669"/>
    <property type="project" value="InterPro"/>
</dbReference>
<name>A0A6J6NMG1_9ZZZZ</name>
<dbReference type="PANTHER" id="PTHR43214">
    <property type="entry name" value="TWO-COMPONENT RESPONSE REGULATOR"/>
    <property type="match status" value="1"/>
</dbReference>
<dbReference type="Gene3D" id="3.40.50.2300">
    <property type="match status" value="1"/>
</dbReference>
<dbReference type="InterPro" id="IPR001789">
    <property type="entry name" value="Sig_transdc_resp-reg_receiver"/>
</dbReference>
<dbReference type="CDD" id="cd06170">
    <property type="entry name" value="LuxR_C_like"/>
    <property type="match status" value="1"/>
</dbReference>
<accession>A0A6J6NMG1</accession>
<feature type="domain" description="Response regulatory" evidence="5">
    <location>
        <begin position="10"/>
        <end position="123"/>
    </location>
</feature>
<dbReference type="SMART" id="SM00448">
    <property type="entry name" value="REC"/>
    <property type="match status" value="1"/>
</dbReference>
<evidence type="ECO:0000256" key="2">
    <source>
        <dbReference type="ARBA" id="ARBA00023015"/>
    </source>
</evidence>
<evidence type="ECO:0000313" key="6">
    <source>
        <dbReference type="EMBL" id="CAB4687597.1"/>
    </source>
</evidence>
<evidence type="ECO:0000256" key="1">
    <source>
        <dbReference type="ARBA" id="ARBA00022553"/>
    </source>
</evidence>
<reference evidence="6" key="1">
    <citation type="submission" date="2020-05" db="EMBL/GenBank/DDBJ databases">
        <authorList>
            <person name="Chiriac C."/>
            <person name="Salcher M."/>
            <person name="Ghai R."/>
            <person name="Kavagutti S V."/>
        </authorList>
    </citation>
    <scope>NUCLEOTIDE SEQUENCE</scope>
</reference>
<keyword evidence="3" id="KW-0238">DNA-binding</keyword>
<dbReference type="GO" id="GO:0000160">
    <property type="term" value="P:phosphorelay signal transduction system"/>
    <property type="evidence" value="ECO:0007669"/>
    <property type="project" value="InterPro"/>
</dbReference>
<dbReference type="PROSITE" id="PS50110">
    <property type="entry name" value="RESPONSE_REGULATORY"/>
    <property type="match status" value="1"/>
</dbReference>
<keyword evidence="2" id="KW-0805">Transcription regulation</keyword>
<evidence type="ECO:0000256" key="3">
    <source>
        <dbReference type="ARBA" id="ARBA00023125"/>
    </source>
</evidence>
<dbReference type="InterPro" id="IPR016032">
    <property type="entry name" value="Sig_transdc_resp-reg_C-effctor"/>
</dbReference>
<sequence>MSKTGTKPIKVAIVDDHEAIRLGFAGACLEYGYELVAHASTVDELIPKLKKKPQVVVLDLSLADGSEPSQNVRKLIDYGTEVLIFSIADRKAQVKSALVEGAAALVTKSQQMKDLFECINLVANGIKVNTAETIAAIDSDQEFKAKLTDRELEVLRLYASGMTLKSVAYELKLSKYTVKEHIDRVRDKYSNLGRPAPGKSELLMRLLEDGYMGDDFI</sequence>
<dbReference type="Pfam" id="PF00196">
    <property type="entry name" value="GerE"/>
    <property type="match status" value="1"/>
</dbReference>
<dbReference type="AlphaFoldDB" id="A0A6J6NMG1"/>
<dbReference type="InterPro" id="IPR000792">
    <property type="entry name" value="Tscrpt_reg_LuxR_C"/>
</dbReference>
<keyword evidence="1" id="KW-0597">Phosphoprotein</keyword>
<dbReference type="InterPro" id="IPR011006">
    <property type="entry name" value="CheY-like_superfamily"/>
</dbReference>
<keyword evidence="4" id="KW-0804">Transcription</keyword>
<dbReference type="PRINTS" id="PR00038">
    <property type="entry name" value="HTHLUXR"/>
</dbReference>
<proteinExistence type="predicted"/>
<evidence type="ECO:0000259" key="5">
    <source>
        <dbReference type="PROSITE" id="PS50110"/>
    </source>
</evidence>
<gene>
    <name evidence="6" type="ORF">UFOPK2373_00604</name>
</gene>
<evidence type="ECO:0000256" key="4">
    <source>
        <dbReference type="ARBA" id="ARBA00023163"/>
    </source>
</evidence>
<protein>
    <submittedName>
        <fullName evidence="6">Unannotated protein</fullName>
    </submittedName>
</protein>
<dbReference type="InterPro" id="IPR058245">
    <property type="entry name" value="NreC/VraR/RcsB-like_REC"/>
</dbReference>
<dbReference type="Pfam" id="PF00072">
    <property type="entry name" value="Response_reg"/>
    <property type="match status" value="1"/>
</dbReference>
<dbReference type="SUPFAM" id="SSF52172">
    <property type="entry name" value="CheY-like"/>
    <property type="match status" value="1"/>
</dbReference>
<dbReference type="PANTHER" id="PTHR43214:SF41">
    <property type="entry name" value="NITRATE_NITRITE RESPONSE REGULATOR PROTEIN NARP"/>
    <property type="match status" value="1"/>
</dbReference>
<dbReference type="InterPro" id="IPR039420">
    <property type="entry name" value="WalR-like"/>
</dbReference>
<dbReference type="SMART" id="SM00421">
    <property type="entry name" value="HTH_LUXR"/>
    <property type="match status" value="1"/>
</dbReference>